<feature type="domain" description="Enoyl reductase (ER)" evidence="2">
    <location>
        <begin position="10"/>
        <end position="311"/>
    </location>
</feature>
<dbReference type="GO" id="GO:0008270">
    <property type="term" value="F:zinc ion binding"/>
    <property type="evidence" value="ECO:0007669"/>
    <property type="project" value="InterPro"/>
</dbReference>
<dbReference type="Proteomes" id="UP000316778">
    <property type="component" value="Unassembled WGS sequence"/>
</dbReference>
<dbReference type="SMART" id="SM00829">
    <property type="entry name" value="PKS_ER"/>
    <property type="match status" value="1"/>
</dbReference>
<dbReference type="PANTHER" id="PTHR11695:SF294">
    <property type="entry name" value="RETICULON-4-INTERACTING PROTEIN 1, MITOCHONDRIAL"/>
    <property type="match status" value="1"/>
</dbReference>
<dbReference type="InterPro" id="IPR050700">
    <property type="entry name" value="YIM1/Zinc_Alcohol_DH_Fams"/>
</dbReference>
<dbReference type="InterPro" id="IPR036291">
    <property type="entry name" value="NAD(P)-bd_dom_sf"/>
</dbReference>
<dbReference type="SUPFAM" id="SSF50129">
    <property type="entry name" value="GroES-like"/>
    <property type="match status" value="1"/>
</dbReference>
<dbReference type="InterPro" id="IPR013154">
    <property type="entry name" value="ADH-like_N"/>
</dbReference>
<evidence type="ECO:0000259" key="2">
    <source>
        <dbReference type="SMART" id="SM00829"/>
    </source>
</evidence>
<proteinExistence type="predicted"/>
<dbReference type="GO" id="GO:0016491">
    <property type="term" value="F:oxidoreductase activity"/>
    <property type="evidence" value="ECO:0007669"/>
    <property type="project" value="UniProtKB-KW"/>
</dbReference>
<dbReference type="Pfam" id="PF13602">
    <property type="entry name" value="ADH_zinc_N_2"/>
    <property type="match status" value="1"/>
</dbReference>
<evidence type="ECO:0000313" key="3">
    <source>
        <dbReference type="EMBL" id="TWI88421.1"/>
    </source>
</evidence>
<reference evidence="3 4" key="1">
    <citation type="journal article" date="2013" name="Stand. Genomic Sci.">
        <title>Genomic Encyclopedia of Type Strains, Phase I: The one thousand microbial genomes (KMG-I) project.</title>
        <authorList>
            <person name="Kyrpides N.C."/>
            <person name="Woyke T."/>
            <person name="Eisen J.A."/>
            <person name="Garrity G."/>
            <person name="Lilburn T.G."/>
            <person name="Beck B.J."/>
            <person name="Whitman W.B."/>
            <person name="Hugenholtz P."/>
            <person name="Klenk H.P."/>
        </authorList>
    </citation>
    <scope>NUCLEOTIDE SEQUENCE [LARGE SCALE GENOMIC DNA]</scope>
    <source>
        <strain evidence="3 4">DSM 13484</strain>
    </source>
</reference>
<dbReference type="PANTHER" id="PTHR11695">
    <property type="entry name" value="ALCOHOL DEHYDROGENASE RELATED"/>
    <property type="match status" value="1"/>
</dbReference>
<keyword evidence="4" id="KW-1185">Reference proteome</keyword>
<gene>
    <name evidence="3" type="ORF">LX66_2506</name>
</gene>
<dbReference type="PROSITE" id="PS01162">
    <property type="entry name" value="QOR_ZETA_CRYSTAL"/>
    <property type="match status" value="1"/>
</dbReference>
<protein>
    <submittedName>
        <fullName evidence="3">NADPH:quinone reductase-like Zn-dependent oxidoreductase</fullName>
    </submittedName>
</protein>
<dbReference type="SUPFAM" id="SSF51735">
    <property type="entry name" value="NAD(P)-binding Rossmann-fold domains"/>
    <property type="match status" value="1"/>
</dbReference>
<dbReference type="AlphaFoldDB" id="A0A562T4F0"/>
<dbReference type="Gene3D" id="3.40.50.720">
    <property type="entry name" value="NAD(P)-binding Rossmann-like Domain"/>
    <property type="match status" value="1"/>
</dbReference>
<accession>A0A562T4F0</accession>
<name>A0A562T4F0_CHIJA</name>
<dbReference type="RefSeq" id="WP_145713746.1">
    <property type="nucleotide sequence ID" value="NZ_BAAAFY010000001.1"/>
</dbReference>
<dbReference type="CDD" id="cd05289">
    <property type="entry name" value="MDR_like_2"/>
    <property type="match status" value="1"/>
</dbReference>
<dbReference type="Pfam" id="PF08240">
    <property type="entry name" value="ADH_N"/>
    <property type="match status" value="1"/>
</dbReference>
<organism evidence="3 4">
    <name type="scientific">Chitinophaga japonensis</name>
    <name type="common">Flexibacter japonensis</name>
    <dbReference type="NCBI Taxonomy" id="104662"/>
    <lineage>
        <taxon>Bacteria</taxon>
        <taxon>Pseudomonadati</taxon>
        <taxon>Bacteroidota</taxon>
        <taxon>Chitinophagia</taxon>
        <taxon>Chitinophagales</taxon>
        <taxon>Chitinophagaceae</taxon>
        <taxon>Chitinophaga</taxon>
    </lineage>
</organism>
<sequence>MEAAILPRFGDADAFEMATIPIPRPAAGQLLVKVQAAGLNPVDYKTRMGKGQAARFTLPAILGWDIAGQIADAGQGAHKFKPGDRIFGMSNFPGPANAYAQFAVVQENEFTLVPDNVPDDMAGATPLAALTAWEALYDHAELKAGMRVLIHAAAGGVGHIAVQLARITETYVIGTASAQNHPYLKELGANECIDYREQRFETATAPVDVVLDGMGGETALRSLDIIKPGGVLVSLPSMFKDDPDVLARAKEKGVRVVWMSVRPAGERMEQIAALMAAGKLKVKVAASFPLKEVTKAHQLLESHHVQGKVVLLPN</sequence>
<comment type="caution">
    <text evidence="3">The sequence shown here is derived from an EMBL/GenBank/DDBJ whole genome shotgun (WGS) entry which is preliminary data.</text>
</comment>
<dbReference type="OrthoDB" id="634508at2"/>
<dbReference type="EMBL" id="VLLG01000003">
    <property type="protein sequence ID" value="TWI88421.1"/>
    <property type="molecule type" value="Genomic_DNA"/>
</dbReference>
<dbReference type="InterPro" id="IPR002364">
    <property type="entry name" value="Quin_OxRdtase/zeta-crystal_CS"/>
</dbReference>
<dbReference type="InterPro" id="IPR020843">
    <property type="entry name" value="ER"/>
</dbReference>
<dbReference type="InterPro" id="IPR011032">
    <property type="entry name" value="GroES-like_sf"/>
</dbReference>
<evidence type="ECO:0000256" key="1">
    <source>
        <dbReference type="ARBA" id="ARBA00023002"/>
    </source>
</evidence>
<keyword evidence="1" id="KW-0560">Oxidoreductase</keyword>
<dbReference type="Gene3D" id="3.90.180.10">
    <property type="entry name" value="Medium-chain alcohol dehydrogenases, catalytic domain"/>
    <property type="match status" value="1"/>
</dbReference>
<evidence type="ECO:0000313" key="4">
    <source>
        <dbReference type="Proteomes" id="UP000316778"/>
    </source>
</evidence>